<protein>
    <submittedName>
        <fullName evidence="3">Methylmalonyl-CoA carboxyltransferase</fullName>
    </submittedName>
</protein>
<name>A0A356LCD2_9BURK</name>
<proteinExistence type="predicted"/>
<sequence length="509" mass="55415">MFDDLIQEHEELRRKVLSMGGERKLQQRVQEGVMNARERIDHLVDSGTFHEMGLFATSIRPEMRERSAADGKVTGYGKINGREVAVVSNDFTVMGASSSSVNTRKVGYVKRVATRHGMPMIFLGESTGARMPDVMGASGVGSGDRPTQYLRTRETPWVSAVLGHCYGSSSWYAALGDFVVMRKGAITAVSSVKLTSRAINEEVDPETLGGWKLHTEVTGMVDLAVDTDEQALDAIGRFLSYLPSHHNEPPPVCPVPEGSGDDIGRILDLLPSARAQVYDVRKILNLIYDKDSIFELKPRFGKSIVTALARLGGRSVGIVANNPIHKGGAIDPQACRKAVSFMILCDSFNIPLVFMVDQPGFLIGVEGERQGAIGHVMNWMNAISLVTVPKISVVMRKTYGQAVLNMGGGGNADEVINWFTAEVNFMDPRSAVSIVHGVTEADDPAQYQQLLEQMTKGTSAYDAAAVFGAQSVIHPAQTRAHLIRSLEIHGMRLTGGVGEHLMRTWPTSH</sequence>
<dbReference type="GO" id="GO:0016740">
    <property type="term" value="F:transferase activity"/>
    <property type="evidence" value="ECO:0007669"/>
    <property type="project" value="UniProtKB-KW"/>
</dbReference>
<dbReference type="Proteomes" id="UP000264036">
    <property type="component" value="Unassembled WGS sequence"/>
</dbReference>
<feature type="domain" description="CoA carboxyltransferase N-terminal" evidence="1">
    <location>
        <begin position="1"/>
        <end position="254"/>
    </location>
</feature>
<accession>A0A356LCD2</accession>
<organism evidence="3 4">
    <name type="scientific">Advenella kashmirensis</name>
    <dbReference type="NCBI Taxonomy" id="310575"/>
    <lineage>
        <taxon>Bacteria</taxon>
        <taxon>Pseudomonadati</taxon>
        <taxon>Pseudomonadota</taxon>
        <taxon>Betaproteobacteria</taxon>
        <taxon>Burkholderiales</taxon>
        <taxon>Alcaligenaceae</taxon>
    </lineage>
</organism>
<dbReference type="PROSITE" id="PS50989">
    <property type="entry name" value="COA_CT_CTER"/>
    <property type="match status" value="1"/>
</dbReference>
<evidence type="ECO:0000313" key="4">
    <source>
        <dbReference type="Proteomes" id="UP000264036"/>
    </source>
</evidence>
<dbReference type="SUPFAM" id="SSF52096">
    <property type="entry name" value="ClpP/crotonase"/>
    <property type="match status" value="2"/>
</dbReference>
<feature type="domain" description="CoA carboxyltransferase C-terminal" evidence="2">
    <location>
        <begin position="262"/>
        <end position="488"/>
    </location>
</feature>
<evidence type="ECO:0000259" key="2">
    <source>
        <dbReference type="PROSITE" id="PS50989"/>
    </source>
</evidence>
<dbReference type="InterPro" id="IPR034733">
    <property type="entry name" value="AcCoA_carboxyl_beta"/>
</dbReference>
<dbReference type="PANTHER" id="PTHR43842">
    <property type="entry name" value="PROPIONYL-COA CARBOXYLASE BETA CHAIN"/>
    <property type="match status" value="1"/>
</dbReference>
<comment type="caution">
    <text evidence="3">The sequence shown here is derived from an EMBL/GenBank/DDBJ whole genome shotgun (WGS) entry which is preliminary data.</text>
</comment>
<reference evidence="3 4" key="1">
    <citation type="journal article" date="2018" name="Nat. Biotechnol.">
        <title>A standardized bacterial taxonomy based on genome phylogeny substantially revises the tree of life.</title>
        <authorList>
            <person name="Parks D.H."/>
            <person name="Chuvochina M."/>
            <person name="Waite D.W."/>
            <person name="Rinke C."/>
            <person name="Skarshewski A."/>
            <person name="Chaumeil P.A."/>
            <person name="Hugenholtz P."/>
        </authorList>
    </citation>
    <scope>NUCLEOTIDE SEQUENCE [LARGE SCALE GENOMIC DNA]</scope>
    <source>
        <strain evidence="3">UBA10707</strain>
    </source>
</reference>
<dbReference type="PANTHER" id="PTHR43842:SF2">
    <property type="entry name" value="PROPIONYL-COA CARBOXYLASE BETA CHAIN, MITOCHONDRIAL"/>
    <property type="match status" value="1"/>
</dbReference>
<evidence type="ECO:0000313" key="3">
    <source>
        <dbReference type="EMBL" id="HBP28656.1"/>
    </source>
</evidence>
<dbReference type="Gene3D" id="3.90.226.10">
    <property type="entry name" value="2-enoyl-CoA Hydratase, Chain A, domain 1"/>
    <property type="match status" value="2"/>
</dbReference>
<dbReference type="Pfam" id="PF01039">
    <property type="entry name" value="Carboxyl_trans"/>
    <property type="match status" value="1"/>
</dbReference>
<dbReference type="AlphaFoldDB" id="A0A356LCD2"/>
<keyword evidence="3" id="KW-0808">Transferase</keyword>
<dbReference type="InterPro" id="IPR029045">
    <property type="entry name" value="ClpP/crotonase-like_dom_sf"/>
</dbReference>
<gene>
    <name evidence="3" type="ORF">DD666_04490</name>
</gene>
<dbReference type="EMBL" id="DOEK01000007">
    <property type="protein sequence ID" value="HBP28656.1"/>
    <property type="molecule type" value="Genomic_DNA"/>
</dbReference>
<dbReference type="GO" id="GO:0004658">
    <property type="term" value="F:propionyl-CoA carboxylase activity"/>
    <property type="evidence" value="ECO:0007669"/>
    <property type="project" value="TreeGrafter"/>
</dbReference>
<evidence type="ECO:0000259" key="1">
    <source>
        <dbReference type="PROSITE" id="PS50980"/>
    </source>
</evidence>
<dbReference type="InterPro" id="IPR011762">
    <property type="entry name" value="COA_CT_N"/>
</dbReference>
<dbReference type="InterPro" id="IPR051047">
    <property type="entry name" value="AccD/PCCB"/>
</dbReference>
<dbReference type="PROSITE" id="PS50980">
    <property type="entry name" value="COA_CT_NTER"/>
    <property type="match status" value="1"/>
</dbReference>
<dbReference type="InterPro" id="IPR011763">
    <property type="entry name" value="COA_CT_C"/>
</dbReference>